<gene>
    <name evidence="1" type="ORF">ABID37_003376</name>
</gene>
<protein>
    <submittedName>
        <fullName evidence="1">Uncharacterized protein</fullName>
    </submittedName>
</protein>
<proteinExistence type="predicted"/>
<keyword evidence="2" id="KW-1185">Reference proteome</keyword>
<dbReference type="RefSeq" id="WP_354196824.1">
    <property type="nucleotide sequence ID" value="NZ_JBEPML010000012.1"/>
</dbReference>
<reference evidence="1 2" key="1">
    <citation type="submission" date="2024-06" db="EMBL/GenBank/DDBJ databases">
        <title>Genomic Encyclopedia of Type Strains, Phase IV (KMG-IV): sequencing the most valuable type-strain genomes for metagenomic binning, comparative biology and taxonomic classification.</title>
        <authorList>
            <person name="Goeker M."/>
        </authorList>
    </citation>
    <scope>NUCLEOTIDE SEQUENCE [LARGE SCALE GENOMIC DNA]</scope>
    <source>
        <strain evidence="1 2">DSM 27865</strain>
    </source>
</reference>
<sequence>MLTKELATVEEAVGRPGHFSLGFGFDLYRHKEARNILVLGYESVFEAAGSYVQAAVRIEGRARPDSIRVLLTLCSHLLLATLPLWGGHANEIAMVARLRGQSSGYRAR</sequence>
<name>A0ABV2N4D4_9HYPH</name>
<accession>A0ABV2N4D4</accession>
<comment type="caution">
    <text evidence="1">The sequence shown here is derived from an EMBL/GenBank/DDBJ whole genome shotgun (WGS) entry which is preliminary data.</text>
</comment>
<dbReference type="EMBL" id="JBEPML010000012">
    <property type="protein sequence ID" value="MET3793152.1"/>
    <property type="molecule type" value="Genomic_DNA"/>
</dbReference>
<evidence type="ECO:0000313" key="1">
    <source>
        <dbReference type="EMBL" id="MET3793152.1"/>
    </source>
</evidence>
<evidence type="ECO:0000313" key="2">
    <source>
        <dbReference type="Proteomes" id="UP001549076"/>
    </source>
</evidence>
<organism evidence="1 2">
    <name type="scientific">Aquamicrobium terrae</name>
    <dbReference type="NCBI Taxonomy" id="1324945"/>
    <lineage>
        <taxon>Bacteria</taxon>
        <taxon>Pseudomonadati</taxon>
        <taxon>Pseudomonadota</taxon>
        <taxon>Alphaproteobacteria</taxon>
        <taxon>Hyphomicrobiales</taxon>
        <taxon>Phyllobacteriaceae</taxon>
        <taxon>Aquamicrobium</taxon>
    </lineage>
</organism>
<dbReference type="Proteomes" id="UP001549076">
    <property type="component" value="Unassembled WGS sequence"/>
</dbReference>